<dbReference type="PANTHER" id="PTHR21340:SF0">
    <property type="entry name" value="BIS(5'-NUCLEOSYL)-TETRAPHOSPHATASE [ASYMMETRICAL]"/>
    <property type="match status" value="1"/>
</dbReference>
<dbReference type="InterPro" id="IPR015797">
    <property type="entry name" value="NUDIX_hydrolase-like_dom_sf"/>
</dbReference>
<evidence type="ECO:0000259" key="2">
    <source>
        <dbReference type="PROSITE" id="PS51462"/>
    </source>
</evidence>
<proteinExistence type="predicted"/>
<dbReference type="AlphaFoldDB" id="A0A6J6TX72"/>
<dbReference type="PANTHER" id="PTHR21340">
    <property type="entry name" value="DIADENOSINE 5,5-P1,P4-TETRAPHOSPHATE PYROPHOSPHOHYDROLASE MUTT"/>
    <property type="match status" value="1"/>
</dbReference>
<name>A0A6J6TX72_9ZZZZ</name>
<evidence type="ECO:0000256" key="1">
    <source>
        <dbReference type="ARBA" id="ARBA00022801"/>
    </source>
</evidence>
<feature type="domain" description="Nudix hydrolase" evidence="2">
    <location>
        <begin position="5"/>
        <end position="131"/>
    </location>
</feature>
<protein>
    <submittedName>
        <fullName evidence="3">Unannotated protein</fullName>
    </submittedName>
</protein>
<dbReference type="SMART" id="SM00855">
    <property type="entry name" value="PGAM"/>
    <property type="match status" value="1"/>
</dbReference>
<dbReference type="Pfam" id="PF00300">
    <property type="entry name" value="His_Phos_1"/>
    <property type="match status" value="1"/>
</dbReference>
<sequence length="306" mass="33524">MAATEKIIAAGAVVTRMGASGTEYLLIHRGYRSDWTFPKGKVDPGEHVLTAAIREVREETGYAIELGVPLPTQTYKVEGKLKDSRYWIGKLLSGDFVPNDEVDEIAWLPFELAKAKLTYEHDLEVLTAAANAIPTVAFAILRHTQSVKRVEWLISTDGLSEVDASRPLTAVGRMQANSLVGALAAFGIAEIHSSDSRRCRDTVGPYATARSLAVTLEKTVSEERHKDNPEKAMARVGELAGIAQPVVLCTHRPVLPTVMDALSSIFTVAEETKKTFDPALTPGSLIVYHRDVKDLKHIVAVERYLH</sequence>
<reference evidence="3" key="1">
    <citation type="submission" date="2020-05" db="EMBL/GenBank/DDBJ databases">
        <authorList>
            <person name="Chiriac C."/>
            <person name="Salcher M."/>
            <person name="Ghai R."/>
            <person name="Kavagutti S V."/>
        </authorList>
    </citation>
    <scope>NUCLEOTIDE SEQUENCE</scope>
</reference>
<keyword evidence="1" id="KW-0378">Hydrolase</keyword>
<dbReference type="InterPro" id="IPR029033">
    <property type="entry name" value="His_PPase_superfam"/>
</dbReference>
<organism evidence="3">
    <name type="scientific">freshwater metagenome</name>
    <dbReference type="NCBI Taxonomy" id="449393"/>
    <lineage>
        <taxon>unclassified sequences</taxon>
        <taxon>metagenomes</taxon>
        <taxon>ecological metagenomes</taxon>
    </lineage>
</organism>
<dbReference type="GO" id="GO:0006754">
    <property type="term" value="P:ATP biosynthetic process"/>
    <property type="evidence" value="ECO:0007669"/>
    <property type="project" value="TreeGrafter"/>
</dbReference>
<dbReference type="PRINTS" id="PR00502">
    <property type="entry name" value="NUDIXFAMILY"/>
</dbReference>
<dbReference type="GO" id="GO:0004081">
    <property type="term" value="F:bis(5'-nucleosyl)-tetraphosphatase (asymmetrical) activity"/>
    <property type="evidence" value="ECO:0007669"/>
    <property type="project" value="TreeGrafter"/>
</dbReference>
<dbReference type="InterPro" id="IPR020084">
    <property type="entry name" value="NUDIX_hydrolase_CS"/>
</dbReference>
<dbReference type="EMBL" id="CAEZZD010000097">
    <property type="protein sequence ID" value="CAB4750983.1"/>
    <property type="molecule type" value="Genomic_DNA"/>
</dbReference>
<dbReference type="Gene3D" id="3.90.79.10">
    <property type="entry name" value="Nucleoside Triphosphate Pyrophosphohydrolase"/>
    <property type="match status" value="1"/>
</dbReference>
<dbReference type="Pfam" id="PF00293">
    <property type="entry name" value="NUDIX"/>
    <property type="match status" value="1"/>
</dbReference>
<dbReference type="InterPro" id="IPR051325">
    <property type="entry name" value="Nudix_hydrolase_domain"/>
</dbReference>
<evidence type="ECO:0000313" key="3">
    <source>
        <dbReference type="EMBL" id="CAB4750983.1"/>
    </source>
</evidence>
<dbReference type="InterPro" id="IPR013078">
    <property type="entry name" value="His_Pase_superF_clade-1"/>
</dbReference>
<dbReference type="CDD" id="cd07040">
    <property type="entry name" value="HP"/>
    <property type="match status" value="1"/>
</dbReference>
<dbReference type="SUPFAM" id="SSF53254">
    <property type="entry name" value="Phosphoglycerate mutase-like"/>
    <property type="match status" value="1"/>
</dbReference>
<dbReference type="InterPro" id="IPR020476">
    <property type="entry name" value="Nudix_hydrolase"/>
</dbReference>
<dbReference type="PROSITE" id="PS51462">
    <property type="entry name" value="NUDIX"/>
    <property type="match status" value="1"/>
</dbReference>
<gene>
    <name evidence="3" type="ORF">UFOPK2824_00701</name>
</gene>
<dbReference type="InterPro" id="IPR000086">
    <property type="entry name" value="NUDIX_hydrolase_dom"/>
</dbReference>
<dbReference type="Gene3D" id="3.40.50.1240">
    <property type="entry name" value="Phosphoglycerate mutase-like"/>
    <property type="match status" value="1"/>
</dbReference>
<dbReference type="GO" id="GO:0006167">
    <property type="term" value="P:AMP biosynthetic process"/>
    <property type="evidence" value="ECO:0007669"/>
    <property type="project" value="TreeGrafter"/>
</dbReference>
<dbReference type="PROSITE" id="PS00893">
    <property type="entry name" value="NUDIX_BOX"/>
    <property type="match status" value="1"/>
</dbReference>
<dbReference type="SUPFAM" id="SSF55811">
    <property type="entry name" value="Nudix"/>
    <property type="match status" value="1"/>
</dbReference>
<accession>A0A6J6TX72</accession>
<dbReference type="CDD" id="cd03673">
    <property type="entry name" value="NUDIX_Ap6A_hydrolase"/>
    <property type="match status" value="1"/>
</dbReference>